<proteinExistence type="predicted"/>
<dbReference type="VEuPathDB" id="TriTrypDB:LpyrH10_37_0250"/>
<name>A0A0M9FPI1_LEPPY</name>
<organism evidence="12 13">
    <name type="scientific">Leptomonas pyrrhocoris</name>
    <name type="common">Firebug parasite</name>
    <dbReference type="NCBI Taxonomy" id="157538"/>
    <lineage>
        <taxon>Eukaryota</taxon>
        <taxon>Discoba</taxon>
        <taxon>Euglenozoa</taxon>
        <taxon>Kinetoplastea</taxon>
        <taxon>Metakinetoplastina</taxon>
        <taxon>Trypanosomatida</taxon>
        <taxon>Trypanosomatidae</taxon>
        <taxon>Leishmaniinae</taxon>
        <taxon>Leptomonas</taxon>
    </lineage>
</organism>
<evidence type="ECO:0000256" key="7">
    <source>
        <dbReference type="ARBA" id="ARBA00023136"/>
    </source>
</evidence>
<dbReference type="RefSeq" id="XP_015651806.1">
    <property type="nucleotide sequence ID" value="XM_015809596.1"/>
</dbReference>
<dbReference type="InterPro" id="IPR032675">
    <property type="entry name" value="LRR_dom_sf"/>
</dbReference>
<evidence type="ECO:0000256" key="6">
    <source>
        <dbReference type="ARBA" id="ARBA00022989"/>
    </source>
</evidence>
<evidence type="ECO:0000256" key="11">
    <source>
        <dbReference type="SAM" id="SignalP"/>
    </source>
</evidence>
<dbReference type="OMA" id="GIECVSA"/>
<keyword evidence="3 10" id="KW-0812">Transmembrane</keyword>
<accession>A0A0M9FPI1</accession>
<dbReference type="SUPFAM" id="SSF52058">
    <property type="entry name" value="L domain-like"/>
    <property type="match status" value="1"/>
</dbReference>
<dbReference type="Gene3D" id="3.80.10.10">
    <property type="entry name" value="Ribonuclease Inhibitor"/>
    <property type="match status" value="1"/>
</dbReference>
<comment type="caution">
    <text evidence="12">The sequence shown here is derived from an EMBL/GenBank/DDBJ whole genome shotgun (WGS) entry which is preliminary data.</text>
</comment>
<evidence type="ECO:0000256" key="9">
    <source>
        <dbReference type="ARBA" id="ARBA00023180"/>
    </source>
</evidence>
<reference evidence="12 13" key="1">
    <citation type="submission" date="2015-07" db="EMBL/GenBank/DDBJ databases">
        <title>High-quality genome of monoxenous trypanosomatid Leptomonas pyrrhocoris.</title>
        <authorList>
            <person name="Flegontov P."/>
            <person name="Butenko A."/>
            <person name="Firsov S."/>
            <person name="Vlcek C."/>
            <person name="Logacheva M.D."/>
            <person name="Field M."/>
            <person name="Filatov D."/>
            <person name="Flegontova O."/>
            <person name="Gerasimov E."/>
            <person name="Jackson A.P."/>
            <person name="Kelly S."/>
            <person name="Opperdoes F."/>
            <person name="O'Reilly A."/>
            <person name="Votypka J."/>
            <person name="Yurchenko V."/>
            <person name="Lukes J."/>
        </authorList>
    </citation>
    <scope>NUCLEOTIDE SEQUENCE [LARGE SCALE GENOMIC DNA]</scope>
    <source>
        <strain evidence="12">H10</strain>
    </source>
</reference>
<feature type="chain" id="PRO_5007418439" evidence="11">
    <location>
        <begin position="27"/>
        <end position="285"/>
    </location>
</feature>
<keyword evidence="2" id="KW-0433">Leucine-rich repeat</keyword>
<keyword evidence="4 11" id="KW-0732">Signal</keyword>
<evidence type="ECO:0000256" key="5">
    <source>
        <dbReference type="ARBA" id="ARBA00022737"/>
    </source>
</evidence>
<feature type="transmembrane region" description="Helical" evidence="10">
    <location>
        <begin position="263"/>
        <end position="284"/>
    </location>
</feature>
<dbReference type="Pfam" id="PF00560">
    <property type="entry name" value="LRR_1"/>
    <property type="match status" value="1"/>
</dbReference>
<keyword evidence="7 10" id="KW-0472">Membrane</keyword>
<dbReference type="EMBL" id="LGTL01000037">
    <property type="protein sequence ID" value="KPA73367.1"/>
    <property type="molecule type" value="Genomic_DNA"/>
</dbReference>
<dbReference type="Proteomes" id="UP000037923">
    <property type="component" value="Unassembled WGS sequence"/>
</dbReference>
<dbReference type="GO" id="GO:0016020">
    <property type="term" value="C:membrane"/>
    <property type="evidence" value="ECO:0007669"/>
    <property type="project" value="UniProtKB-SubCell"/>
</dbReference>
<evidence type="ECO:0000256" key="8">
    <source>
        <dbReference type="ARBA" id="ARBA00023170"/>
    </source>
</evidence>
<evidence type="ECO:0000256" key="4">
    <source>
        <dbReference type="ARBA" id="ARBA00022729"/>
    </source>
</evidence>
<dbReference type="PANTHER" id="PTHR27000:SF642">
    <property type="entry name" value="INACTIVE LEUCINE-RICH REPEAT RECEPTOR KINASE XIAO-RELATED"/>
    <property type="match status" value="1"/>
</dbReference>
<evidence type="ECO:0000256" key="10">
    <source>
        <dbReference type="SAM" id="Phobius"/>
    </source>
</evidence>
<keyword evidence="5" id="KW-0677">Repeat</keyword>
<dbReference type="EMBL" id="LGTL01000037">
    <property type="protein sequence ID" value="KPA73366.1"/>
    <property type="molecule type" value="Genomic_DNA"/>
</dbReference>
<evidence type="ECO:0000313" key="13">
    <source>
        <dbReference type="Proteomes" id="UP000037923"/>
    </source>
</evidence>
<evidence type="ECO:0000313" key="12">
    <source>
        <dbReference type="EMBL" id="KPA73367.1"/>
    </source>
</evidence>
<gene>
    <name evidence="12" type="ORF">ABB37_09920</name>
</gene>
<comment type="subcellular location">
    <subcellularLocation>
        <location evidence="1">Membrane</location>
        <topology evidence="1">Single-pass membrane protein</topology>
    </subcellularLocation>
</comment>
<keyword evidence="9" id="KW-0325">Glycoprotein</keyword>
<dbReference type="GeneID" id="26910202"/>
<dbReference type="PANTHER" id="PTHR27000">
    <property type="entry name" value="LEUCINE-RICH REPEAT RECEPTOR-LIKE PROTEIN KINASE FAMILY PROTEIN-RELATED"/>
    <property type="match status" value="1"/>
</dbReference>
<dbReference type="RefSeq" id="XP_015651805.1">
    <property type="nucleotide sequence ID" value="XM_015809595.1"/>
</dbReference>
<keyword evidence="6 10" id="KW-1133">Transmembrane helix</keyword>
<protein>
    <submittedName>
        <fullName evidence="12">Surface antigen-like protein</fullName>
    </submittedName>
</protein>
<feature type="signal peptide" evidence="11">
    <location>
        <begin position="1"/>
        <end position="26"/>
    </location>
</feature>
<keyword evidence="13" id="KW-1185">Reference proteome</keyword>
<dbReference type="OrthoDB" id="676979at2759"/>
<dbReference type="InterPro" id="IPR001611">
    <property type="entry name" value="Leu-rich_rpt"/>
</dbReference>
<sequence>MARSAVALVGLVAFFALLLAAVPGRADSIMVNVHTANWLNAWIAAIPNLKIIWLNPNICARSGIECNAETNTLSIHLDSVTSAGFNFIGTLPEVADAINGNLVQVTSVSVKGKPRITGTIPASWSRLSKLTLLDLSQTKLSGQIPDALGSLANLVTADFSNSYFCYGMPNWNATGMPSLTSALFKNNNMRGTFASSWSTFSSSLSLDISGNKLCGCMPPSWTSSNLVSAAKAMNPASVSGCTQVCTADSLNYCPLPNIKPSAAAAQAATLSAVFVALAATIVSFV</sequence>
<evidence type="ECO:0000256" key="2">
    <source>
        <dbReference type="ARBA" id="ARBA00022614"/>
    </source>
</evidence>
<evidence type="ECO:0000256" key="1">
    <source>
        <dbReference type="ARBA" id="ARBA00004167"/>
    </source>
</evidence>
<evidence type="ECO:0000256" key="3">
    <source>
        <dbReference type="ARBA" id="ARBA00022692"/>
    </source>
</evidence>
<keyword evidence="8" id="KW-0675">Receptor</keyword>
<dbReference type="AlphaFoldDB" id="A0A0M9FPI1"/>